<gene>
    <name evidence="1" type="ORF">DSPE1174_LOCUS4325</name>
</gene>
<dbReference type="EMBL" id="HBGS01008285">
    <property type="protein sequence ID" value="CAD9381345.1"/>
    <property type="molecule type" value="Transcribed_RNA"/>
</dbReference>
<sequence length="138" mass="15750">MNLENGDDGARDGFEHWLLYRSADEIPWVYNSEDVRRSLDRTDEWEDSVVRYGPFACHYAAPARTSSLNPQELGLDCNIFDPLDRVGNVEYVGTDNLVSTFREGMMPPELAERLKPLGSEVMKELQRQVKKAAKQQGK</sequence>
<protein>
    <submittedName>
        <fullName evidence="1">Uncharacterized protein</fullName>
    </submittedName>
</protein>
<organism evidence="1">
    <name type="scientific">Octactis speculum</name>
    <dbReference type="NCBI Taxonomy" id="3111310"/>
    <lineage>
        <taxon>Eukaryota</taxon>
        <taxon>Sar</taxon>
        <taxon>Stramenopiles</taxon>
        <taxon>Ochrophyta</taxon>
        <taxon>Dictyochophyceae</taxon>
        <taxon>Dictyochales</taxon>
        <taxon>Dictyochaceae</taxon>
        <taxon>Octactis</taxon>
    </lineage>
</organism>
<accession>A0A7S2B024</accession>
<evidence type="ECO:0000313" key="1">
    <source>
        <dbReference type="EMBL" id="CAD9381345.1"/>
    </source>
</evidence>
<dbReference type="AlphaFoldDB" id="A0A7S2B024"/>
<reference evidence="1" key="1">
    <citation type="submission" date="2021-01" db="EMBL/GenBank/DDBJ databases">
        <authorList>
            <person name="Corre E."/>
            <person name="Pelletier E."/>
            <person name="Niang G."/>
            <person name="Scheremetjew M."/>
            <person name="Finn R."/>
            <person name="Kale V."/>
            <person name="Holt S."/>
            <person name="Cochrane G."/>
            <person name="Meng A."/>
            <person name="Brown T."/>
            <person name="Cohen L."/>
        </authorList>
    </citation>
    <scope>NUCLEOTIDE SEQUENCE</scope>
    <source>
        <strain evidence="1">CCMP1381</strain>
    </source>
</reference>
<name>A0A7S2B024_9STRA</name>
<proteinExistence type="predicted"/>